<evidence type="ECO:0000259" key="2">
    <source>
        <dbReference type="Pfam" id="PF00156"/>
    </source>
</evidence>
<sequence>MWQVSHWFRTALDAVLPPLCLCCGAQVAEPGALCGRCWGSLRFVSAPFCQACGHPFDVDPGGAECLCGRCMAEPPAWRRARAVFCYDDASKPLLLRFKHGDRLEGAPAFGRWMARAGAELLVESDLIVPVPLHRWRLLARRYNQAALLALAVGREAGRPVAADGLRRLRRTPPQGHFSREERRKNVKGAFAVKPGLDVTGQKIVLIDDVLTTGATLGECARLLLKNGAATVDVLILGRVVLSQP</sequence>
<gene>
    <name evidence="4" type="ORF">KEC16_17885</name>
</gene>
<evidence type="ECO:0000259" key="3">
    <source>
        <dbReference type="Pfam" id="PF18912"/>
    </source>
</evidence>
<feature type="domain" description="Phosphoribosyltransferase" evidence="2">
    <location>
        <begin position="180"/>
        <end position="233"/>
    </location>
</feature>
<comment type="similarity">
    <text evidence="1">Belongs to the ComF/GntX family.</text>
</comment>
<dbReference type="Pfam" id="PF00156">
    <property type="entry name" value="Pribosyltran"/>
    <property type="match status" value="1"/>
</dbReference>
<feature type="domain" description="Double zinc ribbon" evidence="3">
    <location>
        <begin position="11"/>
        <end position="71"/>
    </location>
</feature>
<evidence type="ECO:0000313" key="4">
    <source>
        <dbReference type="EMBL" id="MBR9973602.1"/>
    </source>
</evidence>
<dbReference type="Proteomes" id="UP000680714">
    <property type="component" value="Unassembled WGS sequence"/>
</dbReference>
<dbReference type="EMBL" id="JAGTUF010000026">
    <property type="protein sequence ID" value="MBR9973602.1"/>
    <property type="molecule type" value="Genomic_DNA"/>
</dbReference>
<organism evidence="4 5">
    <name type="scientific">Magnetospirillum sulfuroxidans</name>
    <dbReference type="NCBI Taxonomy" id="611300"/>
    <lineage>
        <taxon>Bacteria</taxon>
        <taxon>Pseudomonadati</taxon>
        <taxon>Pseudomonadota</taxon>
        <taxon>Alphaproteobacteria</taxon>
        <taxon>Rhodospirillales</taxon>
        <taxon>Rhodospirillaceae</taxon>
        <taxon>Magnetospirillum</taxon>
    </lineage>
</organism>
<reference evidence="4 5" key="1">
    <citation type="submission" date="2021-04" db="EMBL/GenBank/DDBJ databases">
        <title>Magnetospirillum sulfuroxidans sp. nov., a facultative chemolithoautotrophic sulfur-oxidizing alphaproteobacterium isolated from freshwater sediment and proposals for Paramagetospirillum gen. nov., and Magnetospirillaceae fam. nov.</title>
        <authorList>
            <person name="Koziaeva V."/>
            <person name="Geelhoed J.S."/>
            <person name="Sorokin D.Y."/>
            <person name="Grouzdev D.S."/>
        </authorList>
    </citation>
    <scope>NUCLEOTIDE SEQUENCE [LARGE SCALE GENOMIC DNA]</scope>
    <source>
        <strain evidence="4 5">J10</strain>
    </source>
</reference>
<name>A0ABS5IHD0_9PROT</name>
<evidence type="ECO:0000256" key="1">
    <source>
        <dbReference type="ARBA" id="ARBA00008007"/>
    </source>
</evidence>
<comment type="caution">
    <text evidence="4">The sequence shown here is derived from an EMBL/GenBank/DDBJ whole genome shotgun (WGS) entry which is preliminary data.</text>
</comment>
<proteinExistence type="inferred from homology"/>
<dbReference type="InterPro" id="IPR000836">
    <property type="entry name" value="PRTase_dom"/>
</dbReference>
<dbReference type="Pfam" id="PF18912">
    <property type="entry name" value="DZR_2"/>
    <property type="match status" value="1"/>
</dbReference>
<dbReference type="InterPro" id="IPR051910">
    <property type="entry name" value="ComF/GntX_DNA_util-trans"/>
</dbReference>
<dbReference type="InterPro" id="IPR044005">
    <property type="entry name" value="DZR_2"/>
</dbReference>
<dbReference type="SUPFAM" id="SSF53271">
    <property type="entry name" value="PRTase-like"/>
    <property type="match status" value="1"/>
</dbReference>
<dbReference type="RefSeq" id="WP_211551489.1">
    <property type="nucleotide sequence ID" value="NZ_JAGTUF010000026.1"/>
</dbReference>
<dbReference type="PANTHER" id="PTHR47505:SF1">
    <property type="entry name" value="DNA UTILIZATION PROTEIN YHGH"/>
    <property type="match status" value="1"/>
</dbReference>
<evidence type="ECO:0000313" key="5">
    <source>
        <dbReference type="Proteomes" id="UP000680714"/>
    </source>
</evidence>
<dbReference type="CDD" id="cd06223">
    <property type="entry name" value="PRTases_typeI"/>
    <property type="match status" value="1"/>
</dbReference>
<dbReference type="PANTHER" id="PTHR47505">
    <property type="entry name" value="DNA UTILIZATION PROTEIN YHGH"/>
    <property type="match status" value="1"/>
</dbReference>
<dbReference type="Gene3D" id="3.40.50.2020">
    <property type="match status" value="1"/>
</dbReference>
<keyword evidence="5" id="KW-1185">Reference proteome</keyword>
<protein>
    <submittedName>
        <fullName evidence="4">ComF family protein</fullName>
    </submittedName>
</protein>
<accession>A0ABS5IHD0</accession>
<dbReference type="InterPro" id="IPR029057">
    <property type="entry name" value="PRTase-like"/>
</dbReference>